<organism evidence="1 2">
    <name type="scientific">Erythrobacter aureus</name>
    <dbReference type="NCBI Taxonomy" id="2182384"/>
    <lineage>
        <taxon>Bacteria</taxon>
        <taxon>Pseudomonadati</taxon>
        <taxon>Pseudomonadota</taxon>
        <taxon>Alphaproteobacteria</taxon>
        <taxon>Sphingomonadales</taxon>
        <taxon>Erythrobacteraceae</taxon>
        <taxon>Erythrobacter/Porphyrobacter group</taxon>
        <taxon>Erythrobacter</taxon>
    </lineage>
</organism>
<dbReference type="AlphaFoldDB" id="A0A345YD80"/>
<reference evidence="2" key="1">
    <citation type="submission" date="2018-07" db="EMBL/GenBank/DDBJ databases">
        <title>Genome sequence of Erythrobacter strain YH-07, an antagonistic bacterium isolated from Yellow Sea.</title>
        <authorList>
            <person name="Tang T."/>
            <person name="Liu Q."/>
            <person name="Sun X."/>
        </authorList>
    </citation>
    <scope>NUCLEOTIDE SEQUENCE [LARGE SCALE GENOMIC DNA]</scope>
    <source>
        <strain evidence="2">YH-07</strain>
    </source>
</reference>
<proteinExistence type="predicted"/>
<sequence>MLHSEYAAKQRQLLLWASQEPSQSDLKRLRGKGVFFDERIQIEEPVGSAFTDRVLEILGAAFPRRRKWKKVDFELHTLRVCAILANAMRARIFREIPAVLYYAKADAEAYADKPNWIRHGALDRTVKMLVKVGLLHRIAGKKMPASHNERSWVSSYLPTKSLMALADETGVKADVINWTGPTDKLVQLYEPKPDKYFDRFKGELVQPQRSSPIAFEPTPETIEWSEVLKAINSHYSEQEISIGGGGFKLRKWLSDYNASSERGGAPYRLPETFKSDLYRVFNNGSRDNPRFDEGGRLFGGWWMQVPEELRKAIHINGQPTIELDYKNCHPRMLYHQRGIEPQDDLYCLPEIEAYEQEIGKKAGTYRTGIKWLMQVLINGRGRPDVSDQASDILLPPDLTIAEIVRLIEAHHDPIADAFGTGAGLRLMRVESDIALEIISTAMQEGWTALSVHDSFITERDQKERLSALMIDSYTKRLGVEPVIK</sequence>
<keyword evidence="2" id="KW-1185">Reference proteome</keyword>
<gene>
    <name evidence="1" type="ORF">DVR09_05580</name>
</gene>
<dbReference type="OrthoDB" id="7059994at2"/>
<evidence type="ECO:0000313" key="1">
    <source>
        <dbReference type="EMBL" id="AXK41882.1"/>
    </source>
</evidence>
<dbReference type="RefSeq" id="WP_115416068.1">
    <property type="nucleotide sequence ID" value="NZ_CP031357.1"/>
</dbReference>
<protein>
    <submittedName>
        <fullName evidence="1">Uncharacterized protein</fullName>
    </submittedName>
</protein>
<dbReference type="KEGG" id="err:DVR09_05580"/>
<accession>A0A345YD80</accession>
<name>A0A345YD80_9SPHN</name>
<evidence type="ECO:0000313" key="2">
    <source>
        <dbReference type="Proteomes" id="UP000254508"/>
    </source>
</evidence>
<dbReference type="EMBL" id="CP031357">
    <property type="protein sequence ID" value="AXK41882.1"/>
    <property type="molecule type" value="Genomic_DNA"/>
</dbReference>
<dbReference type="Proteomes" id="UP000254508">
    <property type="component" value="Chromosome"/>
</dbReference>